<sequence length="274" mass="31605">MTQKWQSQQDDSEQVQHLALKDIRPNPYQPRKTFDGEKLTELAQSIAQHGVLQPIIVTETIHGYYIVAGERRYRASLEAGLTHIPAIVKTFSDGEMRELAIIENLQREDLNALEEAESYQQLMQHLNLTQQEVAARLGKSRPYIANMLRLLKLPVKIRTLIREGELSGGHGRTLLAFKEPETMIKYARLAIRESWSVRYLEQQVAEYTGSGQQTASRQQHTTHKPALIRQHEQQLKEQYGTSVEITTKKNVGEITFTFHSESDYRRLIQLLKKM</sequence>
<dbReference type="Gene3D" id="1.10.10.2830">
    <property type="match status" value="1"/>
</dbReference>
<dbReference type="InterPro" id="IPR001387">
    <property type="entry name" value="Cro/C1-type_HTH"/>
</dbReference>
<keyword evidence="4" id="KW-0238">DNA-binding</keyword>
<dbReference type="EMBL" id="UHDP01000003">
    <property type="protein sequence ID" value="SUM45384.1"/>
    <property type="molecule type" value="Genomic_DNA"/>
</dbReference>
<proteinExistence type="inferred from homology"/>
<dbReference type="InterPro" id="IPR050336">
    <property type="entry name" value="Chromosome_partition/occlusion"/>
</dbReference>
<dbReference type="NCBIfam" id="TIGR00180">
    <property type="entry name" value="parB_part"/>
    <property type="match status" value="1"/>
</dbReference>
<dbReference type="GO" id="GO:0045881">
    <property type="term" value="P:positive regulation of sporulation resulting in formation of a cellular spore"/>
    <property type="evidence" value="ECO:0007669"/>
    <property type="project" value="TreeGrafter"/>
</dbReference>
<organism evidence="7 8">
    <name type="scientific">Staphylococcus intermedius NCTC 11048</name>
    <dbReference type="NCBI Taxonomy" id="1141106"/>
    <lineage>
        <taxon>Bacteria</taxon>
        <taxon>Bacillati</taxon>
        <taxon>Bacillota</taxon>
        <taxon>Bacilli</taxon>
        <taxon>Bacillales</taxon>
        <taxon>Staphylococcaceae</taxon>
        <taxon>Staphylococcus</taxon>
        <taxon>Staphylococcus intermedius group</taxon>
    </lineage>
</organism>
<keyword evidence="3" id="KW-0159">Chromosome partition</keyword>
<name>A0A380G2J2_STAIN</name>
<dbReference type="Gene3D" id="3.90.1530.30">
    <property type="match status" value="1"/>
</dbReference>
<evidence type="ECO:0000256" key="1">
    <source>
        <dbReference type="ARBA" id="ARBA00004453"/>
    </source>
</evidence>
<evidence type="ECO:0000313" key="8">
    <source>
        <dbReference type="Proteomes" id="UP000255549"/>
    </source>
</evidence>
<dbReference type="PANTHER" id="PTHR33375">
    <property type="entry name" value="CHROMOSOME-PARTITIONING PROTEIN PARB-RELATED"/>
    <property type="match status" value="1"/>
</dbReference>
<gene>
    <name evidence="7" type="primary">parB</name>
    <name evidence="7" type="ORF">NCTC11048_00363</name>
</gene>
<dbReference type="SUPFAM" id="SSF110849">
    <property type="entry name" value="ParB/Sulfiredoxin"/>
    <property type="match status" value="1"/>
</dbReference>
<dbReference type="SUPFAM" id="SSF109709">
    <property type="entry name" value="KorB DNA-binding domain-like"/>
    <property type="match status" value="1"/>
</dbReference>
<dbReference type="Pfam" id="PF17762">
    <property type="entry name" value="HTH_ParB"/>
    <property type="match status" value="1"/>
</dbReference>
<dbReference type="GO" id="GO:0009295">
    <property type="term" value="C:nucleoid"/>
    <property type="evidence" value="ECO:0007669"/>
    <property type="project" value="UniProtKB-SubCell"/>
</dbReference>
<keyword evidence="8" id="KW-1185">Reference proteome</keyword>
<evidence type="ECO:0000256" key="3">
    <source>
        <dbReference type="ARBA" id="ARBA00022829"/>
    </source>
</evidence>
<dbReference type="STRING" id="1141106.GCA_000308095_00627"/>
<evidence type="ECO:0000256" key="5">
    <source>
        <dbReference type="SAM" id="MobiDB-lite"/>
    </source>
</evidence>
<dbReference type="GO" id="GO:0007059">
    <property type="term" value="P:chromosome segregation"/>
    <property type="evidence" value="ECO:0007669"/>
    <property type="project" value="UniProtKB-KW"/>
</dbReference>
<dbReference type="FunFam" id="1.10.10.2830:FF:000001">
    <property type="entry name" value="Chromosome partitioning protein ParB"/>
    <property type="match status" value="1"/>
</dbReference>
<accession>A0A380G2J2</accession>
<evidence type="ECO:0000259" key="6">
    <source>
        <dbReference type="PROSITE" id="PS50943"/>
    </source>
</evidence>
<dbReference type="Pfam" id="PF02195">
    <property type="entry name" value="ParB_N"/>
    <property type="match status" value="1"/>
</dbReference>
<dbReference type="InterPro" id="IPR036086">
    <property type="entry name" value="ParB/Sulfiredoxin_sf"/>
</dbReference>
<protein>
    <submittedName>
        <fullName evidence="7">Chromosome partioning protein, ParB family</fullName>
    </submittedName>
</protein>
<feature type="domain" description="HTH cro/C1-type" evidence="6">
    <location>
        <begin position="120"/>
        <end position="149"/>
    </location>
</feature>
<comment type="similarity">
    <text evidence="2">Belongs to the ParB family.</text>
</comment>
<dbReference type="FunFam" id="3.90.1530.30:FF:000001">
    <property type="entry name" value="Chromosome partitioning protein ParB"/>
    <property type="match status" value="1"/>
</dbReference>
<dbReference type="CDD" id="cd16393">
    <property type="entry name" value="SPO0J_N"/>
    <property type="match status" value="1"/>
</dbReference>
<dbReference type="SMART" id="SM00470">
    <property type="entry name" value="ParB"/>
    <property type="match status" value="1"/>
</dbReference>
<evidence type="ECO:0000256" key="2">
    <source>
        <dbReference type="ARBA" id="ARBA00006295"/>
    </source>
</evidence>
<dbReference type="OrthoDB" id="9802051at2"/>
<dbReference type="InterPro" id="IPR003115">
    <property type="entry name" value="ParB_N"/>
</dbReference>
<dbReference type="InterPro" id="IPR041468">
    <property type="entry name" value="HTH_ParB/Spo0J"/>
</dbReference>
<feature type="region of interest" description="Disordered" evidence="5">
    <location>
        <begin position="1"/>
        <end position="32"/>
    </location>
</feature>
<dbReference type="AlphaFoldDB" id="A0A380G2J2"/>
<dbReference type="Proteomes" id="UP000255549">
    <property type="component" value="Unassembled WGS sequence"/>
</dbReference>
<reference evidence="7 8" key="1">
    <citation type="submission" date="2018-06" db="EMBL/GenBank/DDBJ databases">
        <authorList>
            <consortium name="Pathogen Informatics"/>
            <person name="Doyle S."/>
        </authorList>
    </citation>
    <scope>NUCLEOTIDE SEQUENCE [LARGE SCALE GENOMIC DNA]</scope>
    <source>
        <strain evidence="8">NCTC 11048</strain>
    </source>
</reference>
<dbReference type="PROSITE" id="PS50943">
    <property type="entry name" value="HTH_CROC1"/>
    <property type="match status" value="1"/>
</dbReference>
<dbReference type="InterPro" id="IPR004437">
    <property type="entry name" value="ParB/RepB/Spo0J"/>
</dbReference>
<dbReference type="RefSeq" id="WP_019169155.1">
    <property type="nucleotide sequence ID" value="NZ_CAIB01000229.1"/>
</dbReference>
<dbReference type="GO" id="GO:0003677">
    <property type="term" value="F:DNA binding"/>
    <property type="evidence" value="ECO:0007669"/>
    <property type="project" value="UniProtKB-KW"/>
</dbReference>
<evidence type="ECO:0000313" key="7">
    <source>
        <dbReference type="EMBL" id="SUM45384.1"/>
    </source>
</evidence>
<comment type="subcellular location">
    <subcellularLocation>
        <location evidence="1">Cytoplasm</location>
        <location evidence="1">Nucleoid</location>
    </subcellularLocation>
</comment>
<evidence type="ECO:0000256" key="4">
    <source>
        <dbReference type="ARBA" id="ARBA00023125"/>
    </source>
</evidence>
<dbReference type="GO" id="GO:0005694">
    <property type="term" value="C:chromosome"/>
    <property type="evidence" value="ECO:0007669"/>
    <property type="project" value="TreeGrafter"/>
</dbReference>
<dbReference type="PANTHER" id="PTHR33375:SF1">
    <property type="entry name" value="CHROMOSOME-PARTITIONING PROTEIN PARB-RELATED"/>
    <property type="match status" value="1"/>
</dbReference>